<sequence length="685" mass="79439">MTPLEIIGLVSAVITFIDFAAENVAVLREVGTSGSATVKGNKDLTRRIKLLDERVSDIHLRGPGSARDIHEARLLNLVDEYKDLTVKLLSLLDGLKSTRKRDVLWKSVKNMLKKEERDAFVQDLDNCRSRIHLQLTQVMRNDFDRSLNEIGSQGHQSLRELRELRSSAEALELKINNNLKHIPEFVEQLRQTVEKSVAPLIGDIQRQVLKEVGIDGMENRFEEWKQAVDGSLLKITAGDVDKALETVLMQPKFVSEHKIAFFIDGLDEFDGDHHQMMKVLLDWAKLHGDNMKLCVSSREWEIFRQRLMSCPKIKLQDITRRDIKSYVNQELSENEDFVDYALTNPRVLSLVEKLTEKAEGVFLWVKITLRGLKYDLLSGEEFSSLEERIEALPTKLEELYQSILEDIQNGPHITKTDRIQAMRTLFLVSFATGRNNPLLLIHYSFLSDYNRDGDFALHLPIRSSPLSNIDLNTRMDRGRKLIYQRCLGLVETFEEDVSKKGRLWREGLDVQRLGSKPQNDKSRADQMSEPDSFEIEIGHKSDELLRDFVEHGYSSPDPIQDGEEEEHLYNRQMGARHFHKRTRLLDFRKVNFLFPMHEGVRYIHTTVHEFFLQEHNQKLIETGSLGFNLAAFSMEAFLASIKFFRPSIRYTRRKLSWDLRHTFRNIHSKMGEVSGERFMKFIKEG</sequence>
<dbReference type="Proteomes" id="UP000295604">
    <property type="component" value="Unassembled WGS sequence"/>
</dbReference>
<comment type="caution">
    <text evidence="2">The sequence shown here is derived from an EMBL/GenBank/DDBJ whole genome shotgun (WGS) entry which is preliminary data.</text>
</comment>
<dbReference type="PANTHER" id="PTHR10039">
    <property type="entry name" value="AMELOGENIN"/>
    <property type="match status" value="1"/>
</dbReference>
<dbReference type="AlphaFoldDB" id="A0A4R8TC50"/>
<dbReference type="PANTHER" id="PTHR10039:SF5">
    <property type="entry name" value="NACHT DOMAIN-CONTAINING PROTEIN"/>
    <property type="match status" value="1"/>
</dbReference>
<dbReference type="Pfam" id="PF25053">
    <property type="entry name" value="DUF7791"/>
    <property type="match status" value="1"/>
</dbReference>
<organism evidence="2 3">
    <name type="scientific">Colletotrichum sidae</name>
    <dbReference type="NCBI Taxonomy" id="1347389"/>
    <lineage>
        <taxon>Eukaryota</taxon>
        <taxon>Fungi</taxon>
        <taxon>Dikarya</taxon>
        <taxon>Ascomycota</taxon>
        <taxon>Pezizomycotina</taxon>
        <taxon>Sordariomycetes</taxon>
        <taxon>Hypocreomycetidae</taxon>
        <taxon>Glomerellales</taxon>
        <taxon>Glomerellaceae</taxon>
        <taxon>Colletotrichum</taxon>
        <taxon>Colletotrichum orbiculare species complex</taxon>
    </lineage>
</organism>
<name>A0A4R8TC50_9PEZI</name>
<evidence type="ECO:0000313" key="2">
    <source>
        <dbReference type="EMBL" id="TEA15451.1"/>
    </source>
</evidence>
<proteinExistence type="predicted"/>
<dbReference type="InterPro" id="IPR056693">
    <property type="entry name" value="DUF7791"/>
</dbReference>
<protein>
    <recommendedName>
        <fullName evidence="1">DUF7791 domain-containing protein</fullName>
    </recommendedName>
</protein>
<dbReference type="EMBL" id="QAPF01000134">
    <property type="protein sequence ID" value="TEA15451.1"/>
    <property type="molecule type" value="Genomic_DNA"/>
</dbReference>
<accession>A0A4R8TC50</accession>
<evidence type="ECO:0000259" key="1">
    <source>
        <dbReference type="Pfam" id="PF25053"/>
    </source>
</evidence>
<evidence type="ECO:0000313" key="3">
    <source>
        <dbReference type="Proteomes" id="UP000295604"/>
    </source>
</evidence>
<gene>
    <name evidence="2" type="ORF">C8034_v002040</name>
</gene>
<reference evidence="2 3" key="1">
    <citation type="submission" date="2018-11" db="EMBL/GenBank/DDBJ databases">
        <title>Genome sequence and assembly of Colletotrichum sidae.</title>
        <authorList>
            <person name="Gan P."/>
            <person name="Shirasu K."/>
        </authorList>
    </citation>
    <scope>NUCLEOTIDE SEQUENCE [LARGE SCALE GENOMIC DNA]</scope>
    <source>
        <strain evidence="2 3">CBS 518.97</strain>
    </source>
</reference>
<keyword evidence="3" id="KW-1185">Reference proteome</keyword>
<feature type="domain" description="DUF7791" evidence="1">
    <location>
        <begin position="434"/>
        <end position="647"/>
    </location>
</feature>